<keyword evidence="14" id="KW-1185">Reference proteome</keyword>
<evidence type="ECO:0000256" key="4">
    <source>
        <dbReference type="ARBA" id="ARBA00011233"/>
    </source>
</evidence>
<evidence type="ECO:0000256" key="3">
    <source>
        <dbReference type="ARBA" id="ARBA00004887"/>
    </source>
</evidence>
<dbReference type="PANTHER" id="PTHR21098">
    <property type="entry name" value="RIBOFLAVIN SYNTHASE ALPHA CHAIN"/>
    <property type="match status" value="1"/>
</dbReference>
<proteinExistence type="predicted"/>
<comment type="function">
    <text evidence="2">Catalyzes the dismutation of two molecules of 6,7-dimethyl-8-ribityllumazine, resulting in the formation of riboflavin and 5-amino-6-(D-ribitylamino)uracil.</text>
</comment>
<evidence type="ECO:0000256" key="7">
    <source>
        <dbReference type="ARBA" id="ARBA00022619"/>
    </source>
</evidence>
<dbReference type="InterPro" id="IPR017938">
    <property type="entry name" value="Riboflavin_synthase-like_b-brl"/>
</dbReference>
<dbReference type="EC" id="2.5.1.9" evidence="5 10"/>
<reference evidence="13 14" key="1">
    <citation type="submission" date="2019-03" db="EMBL/GenBank/DDBJ databases">
        <title>Genomic Encyclopedia of Archaeal and Bacterial Type Strains, Phase II (KMG-II): from individual species to whole genera.</title>
        <authorList>
            <person name="Goeker M."/>
        </authorList>
    </citation>
    <scope>NUCLEOTIDE SEQUENCE [LARGE SCALE GENOMIC DNA]</scope>
    <source>
        <strain evidence="13 14">DSM 24323</strain>
    </source>
</reference>
<keyword evidence="9" id="KW-0677">Repeat</keyword>
<dbReference type="FunFam" id="2.40.30.20:FF:000003">
    <property type="entry name" value="Riboflavin synthase, alpha subunit"/>
    <property type="match status" value="1"/>
</dbReference>
<evidence type="ECO:0000256" key="11">
    <source>
        <dbReference type="PROSITE-ProRule" id="PRU00524"/>
    </source>
</evidence>
<keyword evidence="7" id="KW-0686">Riboflavin biosynthesis</keyword>
<dbReference type="GO" id="GO:0004746">
    <property type="term" value="F:riboflavin synthase activity"/>
    <property type="evidence" value="ECO:0007669"/>
    <property type="project" value="UniProtKB-UniRule"/>
</dbReference>
<dbReference type="RefSeq" id="WP_133753737.1">
    <property type="nucleotide sequence ID" value="NZ_SOAW01000001.1"/>
</dbReference>
<evidence type="ECO:0000313" key="13">
    <source>
        <dbReference type="EMBL" id="TDT33184.1"/>
    </source>
</evidence>
<dbReference type="OrthoDB" id="9788537at2"/>
<accession>A0A4R7J7E1</accession>
<dbReference type="CDD" id="cd00402">
    <property type="entry name" value="Riboflavin_synthase_like"/>
    <property type="match status" value="1"/>
</dbReference>
<protein>
    <recommendedName>
        <fullName evidence="6 10">Riboflavin synthase</fullName>
        <ecNumber evidence="5 10">2.5.1.9</ecNumber>
    </recommendedName>
</protein>
<dbReference type="SUPFAM" id="SSF63380">
    <property type="entry name" value="Riboflavin synthase domain-like"/>
    <property type="match status" value="2"/>
</dbReference>
<evidence type="ECO:0000256" key="9">
    <source>
        <dbReference type="ARBA" id="ARBA00022737"/>
    </source>
</evidence>
<evidence type="ECO:0000256" key="2">
    <source>
        <dbReference type="ARBA" id="ARBA00002803"/>
    </source>
</evidence>
<evidence type="ECO:0000256" key="5">
    <source>
        <dbReference type="ARBA" id="ARBA00012827"/>
    </source>
</evidence>
<comment type="subunit">
    <text evidence="4">Homotrimer.</text>
</comment>
<dbReference type="InterPro" id="IPR023366">
    <property type="entry name" value="ATP_synth_asu-like_sf"/>
</dbReference>
<sequence>MFTGIIEELGEVRAVDHAQDAATLTVSGPQVTSDASHGDSIAVDGVCLTVTAHGSGWFSADVMAETLHRSTLGSLVPGSRVNLERAMPSSGRFGGHIVQGHIDGVVEVESITPAEKWTVVRLRAPHRLSRYLAEKGSVALNGVSLTISAISTEPAQDWFEISLIPTTLAATNLGGLAVDDQLNVEVDVIAKYLERLGSVEVAR</sequence>
<dbReference type="GO" id="GO:0009231">
    <property type="term" value="P:riboflavin biosynthetic process"/>
    <property type="evidence" value="ECO:0007669"/>
    <property type="project" value="UniProtKB-KW"/>
</dbReference>
<dbReference type="EMBL" id="SOAW01000001">
    <property type="protein sequence ID" value="TDT33184.1"/>
    <property type="molecule type" value="Genomic_DNA"/>
</dbReference>
<evidence type="ECO:0000259" key="12">
    <source>
        <dbReference type="PROSITE" id="PS51177"/>
    </source>
</evidence>
<dbReference type="Gene3D" id="2.40.30.20">
    <property type="match status" value="2"/>
</dbReference>
<dbReference type="PANTHER" id="PTHR21098:SF12">
    <property type="entry name" value="RIBOFLAVIN SYNTHASE"/>
    <property type="match status" value="1"/>
</dbReference>
<dbReference type="NCBIfam" id="NF006767">
    <property type="entry name" value="PRK09289.1"/>
    <property type="match status" value="1"/>
</dbReference>
<evidence type="ECO:0000256" key="10">
    <source>
        <dbReference type="NCBIfam" id="TIGR00187"/>
    </source>
</evidence>
<comment type="pathway">
    <text evidence="3">Cofactor biosynthesis; riboflavin biosynthesis; riboflavin from 2-hydroxy-3-oxobutyl phosphate and 5-amino-6-(D-ribitylamino)uracil: step 2/2.</text>
</comment>
<dbReference type="Proteomes" id="UP000295371">
    <property type="component" value="Unassembled WGS sequence"/>
</dbReference>
<dbReference type="Pfam" id="PF00677">
    <property type="entry name" value="Lum_binding"/>
    <property type="match status" value="2"/>
</dbReference>
<dbReference type="PROSITE" id="PS51177">
    <property type="entry name" value="LUMAZINE_BIND"/>
    <property type="match status" value="2"/>
</dbReference>
<comment type="catalytic activity">
    <reaction evidence="1">
        <text>2 6,7-dimethyl-8-(1-D-ribityl)lumazine + H(+) = 5-amino-6-(D-ribitylamino)uracil + riboflavin</text>
        <dbReference type="Rhea" id="RHEA:20772"/>
        <dbReference type="ChEBI" id="CHEBI:15378"/>
        <dbReference type="ChEBI" id="CHEBI:15934"/>
        <dbReference type="ChEBI" id="CHEBI:57986"/>
        <dbReference type="ChEBI" id="CHEBI:58201"/>
        <dbReference type="EC" id="2.5.1.9"/>
    </reaction>
</comment>
<name>A0A4R7J7E1_9ACTN</name>
<evidence type="ECO:0000313" key="14">
    <source>
        <dbReference type="Proteomes" id="UP000295371"/>
    </source>
</evidence>
<feature type="repeat" description="Lumazine-binding" evidence="11">
    <location>
        <begin position="1"/>
        <end position="96"/>
    </location>
</feature>
<keyword evidence="8" id="KW-0808">Transferase</keyword>
<feature type="domain" description="Lumazine-binding" evidence="12">
    <location>
        <begin position="1"/>
        <end position="96"/>
    </location>
</feature>
<dbReference type="FunFam" id="2.40.30.20:FF:000004">
    <property type="entry name" value="Riboflavin synthase, alpha subunit"/>
    <property type="match status" value="1"/>
</dbReference>
<dbReference type="PIRSF" id="PIRSF000498">
    <property type="entry name" value="Riboflavin_syn_A"/>
    <property type="match status" value="1"/>
</dbReference>
<comment type="caution">
    <text evidence="13">The sequence shown here is derived from an EMBL/GenBank/DDBJ whole genome shotgun (WGS) entry which is preliminary data.</text>
</comment>
<evidence type="ECO:0000256" key="8">
    <source>
        <dbReference type="ARBA" id="ARBA00022679"/>
    </source>
</evidence>
<feature type="domain" description="Lumazine-binding" evidence="12">
    <location>
        <begin position="97"/>
        <end position="197"/>
    </location>
</feature>
<feature type="repeat" description="Lumazine-binding" evidence="11">
    <location>
        <begin position="97"/>
        <end position="197"/>
    </location>
</feature>
<evidence type="ECO:0000256" key="6">
    <source>
        <dbReference type="ARBA" id="ARBA00013950"/>
    </source>
</evidence>
<dbReference type="AlphaFoldDB" id="A0A4R7J7E1"/>
<gene>
    <name evidence="13" type="ORF">CLV29_0789</name>
</gene>
<evidence type="ECO:0000256" key="1">
    <source>
        <dbReference type="ARBA" id="ARBA00000968"/>
    </source>
</evidence>
<dbReference type="NCBIfam" id="TIGR00187">
    <property type="entry name" value="ribE"/>
    <property type="match status" value="1"/>
</dbReference>
<dbReference type="NCBIfam" id="NF009566">
    <property type="entry name" value="PRK13020.1"/>
    <property type="match status" value="1"/>
</dbReference>
<dbReference type="InterPro" id="IPR001783">
    <property type="entry name" value="Lumazine-bd"/>
</dbReference>
<organism evidence="13 14">
    <name type="scientific">Naumannella halotolerans</name>
    <dbReference type="NCBI Taxonomy" id="993414"/>
    <lineage>
        <taxon>Bacteria</taxon>
        <taxon>Bacillati</taxon>
        <taxon>Actinomycetota</taxon>
        <taxon>Actinomycetes</taxon>
        <taxon>Propionibacteriales</taxon>
        <taxon>Propionibacteriaceae</taxon>
        <taxon>Naumannella</taxon>
    </lineage>
</organism>
<dbReference type="InterPro" id="IPR026017">
    <property type="entry name" value="Lumazine-bd_dom"/>
</dbReference>